<dbReference type="KEGG" id="ome:OLMES_1268"/>
<dbReference type="InterPro" id="IPR023296">
    <property type="entry name" value="Glyco_hydro_beta-prop_sf"/>
</dbReference>
<gene>
    <name evidence="1" type="ORF">OLMES_1268</name>
</gene>
<evidence type="ECO:0000313" key="2">
    <source>
        <dbReference type="Proteomes" id="UP000196027"/>
    </source>
</evidence>
<reference evidence="1 2" key="1">
    <citation type="submission" date="2017-05" db="EMBL/GenBank/DDBJ databases">
        <title>Genomic insights into alkan degradation activity of Oleiphilus messinensis.</title>
        <authorList>
            <person name="Kozyavkin S.A."/>
            <person name="Slesarev A.I."/>
            <person name="Golyshin P.N."/>
            <person name="Korzhenkov A."/>
            <person name="Golyshina O.N."/>
            <person name="Toshchakov S.V."/>
        </authorList>
    </citation>
    <scope>NUCLEOTIDE SEQUENCE [LARGE SCALE GENOMIC DNA]</scope>
    <source>
        <strain evidence="1 2">ME102</strain>
    </source>
</reference>
<evidence type="ECO:0008006" key="3">
    <source>
        <dbReference type="Google" id="ProtNLM"/>
    </source>
</evidence>
<evidence type="ECO:0000313" key="1">
    <source>
        <dbReference type="EMBL" id="ARU55350.1"/>
    </source>
</evidence>
<dbReference type="Gene3D" id="2.115.10.20">
    <property type="entry name" value="Glycosyl hydrolase domain, family 43"/>
    <property type="match status" value="1"/>
</dbReference>
<sequence>MFYQCGDAVKVGYARSDDGLNWERPLFNATDFSAHVHEIIQGNDTVCVDTPPEVGEGETLTNLVAGFHMPSVMYDPDSPLPYKMFAFGEGGYHSLASERGQRFRATGENPVIPMLAFKNEFTGKTWVSDVAPCYKDRHGYTAMIKTYEVDVEERTRRCVGRAVSEDLNSWSEVETVWIPGPAEDEIARARGFSWADFYGLCPFPYGEGYLGMLWLFEIDREFKSGTNLGKMEVFLAYSPDGKQWRRLSDEPFIPWDLNFGEQGGMVTTASTPIFEDNEIKLYYSDSNYVHGCYEEDYTGSVVDPAWVTRCARIPKERLVGATSTSGRLVLKPSAAPEGRLRLNIDSRGGVAEISISEAGDSVASFRVENQDESDLWLTVPFGEVLELSITLKNATLYALELR</sequence>
<dbReference type="AlphaFoldDB" id="A0A1Y0I535"/>
<name>A0A1Y0I535_9GAMM</name>
<dbReference type="Proteomes" id="UP000196027">
    <property type="component" value="Chromosome"/>
</dbReference>
<protein>
    <recommendedName>
        <fullName evidence="3">Glycosyl hydrolase family 32 N-terminal domain-containing protein</fullName>
    </recommendedName>
</protein>
<accession>A0A1Y0I535</accession>
<keyword evidence="2" id="KW-1185">Reference proteome</keyword>
<dbReference type="SUPFAM" id="SSF75005">
    <property type="entry name" value="Arabinanase/levansucrase/invertase"/>
    <property type="match status" value="1"/>
</dbReference>
<proteinExistence type="predicted"/>
<dbReference type="EMBL" id="CP021425">
    <property type="protein sequence ID" value="ARU55350.1"/>
    <property type="molecule type" value="Genomic_DNA"/>
</dbReference>
<organism evidence="1 2">
    <name type="scientific">Oleiphilus messinensis</name>
    <dbReference type="NCBI Taxonomy" id="141451"/>
    <lineage>
        <taxon>Bacteria</taxon>
        <taxon>Pseudomonadati</taxon>
        <taxon>Pseudomonadota</taxon>
        <taxon>Gammaproteobacteria</taxon>
        <taxon>Oceanospirillales</taxon>
        <taxon>Oleiphilaceae</taxon>
        <taxon>Oleiphilus</taxon>
    </lineage>
</organism>